<dbReference type="EMBL" id="JAUHHC010000003">
    <property type="protein sequence ID" value="MDN3921199.1"/>
    <property type="molecule type" value="Genomic_DNA"/>
</dbReference>
<protein>
    <submittedName>
        <fullName evidence="2">Transporter substrate-binding domain-containing protein</fullName>
    </submittedName>
</protein>
<proteinExistence type="predicted"/>
<dbReference type="RefSeq" id="WP_290359500.1">
    <property type="nucleotide sequence ID" value="NZ_JAUHHC010000003.1"/>
</dbReference>
<dbReference type="InterPro" id="IPR001638">
    <property type="entry name" value="Solute-binding_3/MltF_N"/>
</dbReference>
<name>A0ABT8DWD1_9BURK</name>
<dbReference type="Pfam" id="PF00497">
    <property type="entry name" value="SBP_bac_3"/>
    <property type="match status" value="1"/>
</dbReference>
<reference evidence="2 3" key="1">
    <citation type="submission" date="2023-06" db="EMBL/GenBank/DDBJ databases">
        <title>Pelomonas sp. PFR6 16S ribosomal RNA gene Genome sequencing and assembly.</title>
        <authorList>
            <person name="Woo H."/>
        </authorList>
    </citation>
    <scope>NUCLEOTIDE SEQUENCE [LARGE SCALE GENOMIC DNA]</scope>
    <source>
        <strain evidence="2 3">PFR6</strain>
    </source>
</reference>
<dbReference type="SUPFAM" id="SSF53850">
    <property type="entry name" value="Periplasmic binding protein-like II"/>
    <property type="match status" value="1"/>
</dbReference>
<dbReference type="Proteomes" id="UP001228044">
    <property type="component" value="Unassembled WGS sequence"/>
</dbReference>
<gene>
    <name evidence="2" type="ORF">QWJ38_12980</name>
</gene>
<dbReference type="Gene3D" id="3.40.190.10">
    <property type="entry name" value="Periplasmic binding protein-like II"/>
    <property type="match status" value="2"/>
</dbReference>
<keyword evidence="3" id="KW-1185">Reference proteome</keyword>
<sequence>MLLLGRPAQAGGPLPLLIEYRDKPPYSYTEHGQPAGLLIDKTQAICKRAGLACRFSEVPLKRILQNLQGDERPLCSPGWYKLPEREAYARFSAAMHQDRPHLVLAAAGAAPAVRAHAQIASLVRDERLLLGVVDGVSYGPELDRTIAQMARPPLRATVTALQLSKMLGAERADYMFIDQEDLDYLNRHGEISARGVRAIKFPDAPPGLFRYFMCSKRVDKAVLARLDEAIRRLGYDGSR</sequence>
<accession>A0ABT8DWD1</accession>
<comment type="caution">
    <text evidence="2">The sequence shown here is derived from an EMBL/GenBank/DDBJ whole genome shotgun (WGS) entry which is preliminary data.</text>
</comment>
<evidence type="ECO:0000313" key="3">
    <source>
        <dbReference type="Proteomes" id="UP001228044"/>
    </source>
</evidence>
<evidence type="ECO:0000313" key="2">
    <source>
        <dbReference type="EMBL" id="MDN3921199.1"/>
    </source>
</evidence>
<feature type="domain" description="Solute-binding protein family 3/N-terminal" evidence="1">
    <location>
        <begin position="22"/>
        <end position="237"/>
    </location>
</feature>
<organism evidence="2 3">
    <name type="scientific">Roseateles violae</name>
    <dbReference type="NCBI Taxonomy" id="3058042"/>
    <lineage>
        <taxon>Bacteria</taxon>
        <taxon>Pseudomonadati</taxon>
        <taxon>Pseudomonadota</taxon>
        <taxon>Betaproteobacteria</taxon>
        <taxon>Burkholderiales</taxon>
        <taxon>Sphaerotilaceae</taxon>
        <taxon>Roseateles</taxon>
    </lineage>
</organism>
<evidence type="ECO:0000259" key="1">
    <source>
        <dbReference type="Pfam" id="PF00497"/>
    </source>
</evidence>